<comment type="subcellular location">
    <subcellularLocation>
        <location evidence="1">Cell membrane</location>
        <topology evidence="1">Multi-pass membrane protein</topology>
    </subcellularLocation>
</comment>
<dbReference type="Pfam" id="PF01810">
    <property type="entry name" value="LysE"/>
    <property type="match status" value="1"/>
</dbReference>
<gene>
    <name evidence="7" type="ORF">B9Z37_03725</name>
</gene>
<dbReference type="EMBL" id="NESN01000001">
    <property type="protein sequence ID" value="PUE55662.1"/>
    <property type="molecule type" value="Genomic_DNA"/>
</dbReference>
<dbReference type="InterPro" id="IPR001123">
    <property type="entry name" value="LeuE-type"/>
</dbReference>
<evidence type="ECO:0000256" key="3">
    <source>
        <dbReference type="ARBA" id="ARBA00022692"/>
    </source>
</evidence>
<proteinExistence type="predicted"/>
<keyword evidence="8" id="KW-1185">Reference proteome</keyword>
<keyword evidence="4 6" id="KW-1133">Transmembrane helix</keyword>
<dbReference type="Proteomes" id="UP000250790">
    <property type="component" value="Unassembled WGS sequence"/>
</dbReference>
<dbReference type="GO" id="GO:0005886">
    <property type="term" value="C:plasma membrane"/>
    <property type="evidence" value="ECO:0007669"/>
    <property type="project" value="UniProtKB-SubCell"/>
</dbReference>
<evidence type="ECO:0000313" key="8">
    <source>
        <dbReference type="Proteomes" id="UP000250790"/>
    </source>
</evidence>
<sequence length="225" mass="23946">MTLFITAFLLGLIFNAAPGPVFVETIKQGAKGGFHAALQTQLGSLVGDASWAILGLTGIGLLIQIAVVRIPLGLAGAGYLLYLAWDSWRTACSEDTIGSRTELQVRPAFRRGMSLSLTNPQNLAFWAAIGSTLGGLGIAEPQTTDYMTFMAGFMASSLIWCFVCAAAVASILRQVSNQWTKLTYRLCSVSLLVLALTSLNDLMSPVHAHDPLSDMATPSHPQKGT</sequence>
<dbReference type="OrthoDB" id="581870at2"/>
<keyword evidence="3 6" id="KW-0812">Transmembrane</keyword>
<dbReference type="PANTHER" id="PTHR30086:SF20">
    <property type="entry name" value="ARGININE EXPORTER PROTEIN ARGO-RELATED"/>
    <property type="match status" value="1"/>
</dbReference>
<accession>A0A315EHY5</accession>
<evidence type="ECO:0000256" key="2">
    <source>
        <dbReference type="ARBA" id="ARBA00022475"/>
    </source>
</evidence>
<dbReference type="PANTHER" id="PTHR30086">
    <property type="entry name" value="ARGININE EXPORTER PROTEIN ARGO"/>
    <property type="match status" value="1"/>
</dbReference>
<dbReference type="GO" id="GO:0015171">
    <property type="term" value="F:amino acid transmembrane transporter activity"/>
    <property type="evidence" value="ECO:0007669"/>
    <property type="project" value="TreeGrafter"/>
</dbReference>
<dbReference type="AlphaFoldDB" id="A0A315EHY5"/>
<evidence type="ECO:0000256" key="4">
    <source>
        <dbReference type="ARBA" id="ARBA00022989"/>
    </source>
</evidence>
<keyword evidence="2" id="KW-1003">Cell membrane</keyword>
<name>A0A315EHY5_9BURK</name>
<evidence type="ECO:0000256" key="1">
    <source>
        <dbReference type="ARBA" id="ARBA00004651"/>
    </source>
</evidence>
<comment type="caution">
    <text evidence="7">The sequence shown here is derived from an EMBL/GenBank/DDBJ whole genome shotgun (WGS) entry which is preliminary data.</text>
</comment>
<evidence type="ECO:0000256" key="6">
    <source>
        <dbReference type="SAM" id="Phobius"/>
    </source>
</evidence>
<keyword evidence="5 6" id="KW-0472">Membrane</keyword>
<reference evidence="7 8" key="1">
    <citation type="submission" date="2017-04" db="EMBL/GenBank/DDBJ databases">
        <title>Unexpected and diverse lifestyles within the genus Limnohabitans.</title>
        <authorList>
            <person name="Kasalicky V."/>
            <person name="Mehrshad M."/>
            <person name="Andrei S.-A."/>
            <person name="Salcher M."/>
            <person name="Kratochvilova H."/>
            <person name="Simek K."/>
            <person name="Ghai R."/>
        </authorList>
    </citation>
    <scope>NUCLEOTIDE SEQUENCE [LARGE SCALE GENOMIC DNA]</scope>
    <source>
        <strain evidence="7 8">II-B4</strain>
    </source>
</reference>
<organism evidence="7 8">
    <name type="scientific">Limnohabitans parvus II-B4</name>
    <dbReference type="NCBI Taxonomy" id="1293052"/>
    <lineage>
        <taxon>Bacteria</taxon>
        <taxon>Pseudomonadati</taxon>
        <taxon>Pseudomonadota</taxon>
        <taxon>Betaproteobacteria</taxon>
        <taxon>Burkholderiales</taxon>
        <taxon>Comamonadaceae</taxon>
        <taxon>Limnohabitans</taxon>
    </lineage>
</organism>
<evidence type="ECO:0000256" key="5">
    <source>
        <dbReference type="ARBA" id="ARBA00023136"/>
    </source>
</evidence>
<protein>
    <submittedName>
        <fullName evidence="7">Chemotaxis protein</fullName>
    </submittedName>
</protein>
<feature type="transmembrane region" description="Helical" evidence="6">
    <location>
        <begin position="51"/>
        <end position="82"/>
    </location>
</feature>
<feature type="transmembrane region" description="Helical" evidence="6">
    <location>
        <begin position="151"/>
        <end position="172"/>
    </location>
</feature>
<evidence type="ECO:0000313" key="7">
    <source>
        <dbReference type="EMBL" id="PUE55662.1"/>
    </source>
</evidence>
<feature type="transmembrane region" description="Helical" evidence="6">
    <location>
        <begin position="123"/>
        <end position="139"/>
    </location>
</feature>
<dbReference type="RefSeq" id="WP_108311652.1">
    <property type="nucleotide sequence ID" value="NZ_NESN01000001.1"/>
</dbReference>